<evidence type="ECO:0000256" key="1">
    <source>
        <dbReference type="SAM" id="MobiDB-lite"/>
    </source>
</evidence>
<dbReference type="GeneID" id="5127620"/>
<feature type="region of interest" description="Disordered" evidence="1">
    <location>
        <begin position="468"/>
        <end position="930"/>
    </location>
</feature>
<feature type="compositionally biased region" description="Low complexity" evidence="1">
    <location>
        <begin position="538"/>
        <end position="549"/>
    </location>
</feature>
<dbReference type="GO" id="GO:0010971">
    <property type="term" value="P:positive regulation of G2/M transition of mitotic cell cycle"/>
    <property type="evidence" value="ECO:0007669"/>
    <property type="project" value="TreeGrafter"/>
</dbReference>
<reference evidence="3 4" key="1">
    <citation type="journal article" date="2009" name="Nature">
        <title>Evolution of pathogenicity and sexual reproduction in eight Candida genomes.</title>
        <authorList>
            <person name="Butler G."/>
            <person name="Rasmussen M.D."/>
            <person name="Lin M.F."/>
            <person name="Santos M.A."/>
            <person name="Sakthikumar S."/>
            <person name="Munro C.A."/>
            <person name="Rheinbay E."/>
            <person name="Grabherr M."/>
            <person name="Forche A."/>
            <person name="Reedy J.L."/>
            <person name="Agrafioti I."/>
            <person name="Arnaud M.B."/>
            <person name="Bates S."/>
            <person name="Brown A.J."/>
            <person name="Brunke S."/>
            <person name="Costanzo M.C."/>
            <person name="Fitzpatrick D.A."/>
            <person name="de Groot P.W."/>
            <person name="Harris D."/>
            <person name="Hoyer L.L."/>
            <person name="Hube B."/>
            <person name="Klis F.M."/>
            <person name="Kodira C."/>
            <person name="Lennard N."/>
            <person name="Logue M.E."/>
            <person name="Martin R."/>
            <person name="Neiman A.M."/>
            <person name="Nikolaou E."/>
            <person name="Quail M.A."/>
            <person name="Quinn J."/>
            <person name="Santos M.C."/>
            <person name="Schmitzberger F.F."/>
            <person name="Sherlock G."/>
            <person name="Shah P."/>
            <person name="Silverstein K.A."/>
            <person name="Skrzypek M.S."/>
            <person name="Soll D."/>
            <person name="Staggs R."/>
            <person name="Stansfield I."/>
            <person name="Stumpf M.P."/>
            <person name="Sudbery P.E."/>
            <person name="Srikantha T."/>
            <person name="Zeng Q."/>
            <person name="Berman J."/>
            <person name="Berriman M."/>
            <person name="Heitman J."/>
            <person name="Gow N.A."/>
            <person name="Lorenz M.C."/>
            <person name="Birren B.W."/>
            <person name="Kellis M."/>
            <person name="Cuomo C.A."/>
        </authorList>
    </citation>
    <scope>NUCLEOTIDE SEQUENCE [LARGE SCALE GENOMIC DNA]</scope>
    <source>
        <strain evidence="4">ATCC 6260 / CBS 566 / DSM 6381 / JCM 1539 / NBRC 10279 / NRRL Y-324</strain>
    </source>
</reference>
<feature type="compositionally biased region" description="Polar residues" evidence="1">
    <location>
        <begin position="277"/>
        <end position="289"/>
    </location>
</feature>
<feature type="region of interest" description="Disordered" evidence="1">
    <location>
        <begin position="114"/>
        <end position="189"/>
    </location>
</feature>
<feature type="domain" description="Protein Zds1 C-terminal" evidence="2">
    <location>
        <begin position="964"/>
        <end position="1016"/>
    </location>
</feature>
<feature type="compositionally biased region" description="Basic and acidic residues" evidence="1">
    <location>
        <begin position="869"/>
        <end position="887"/>
    </location>
</feature>
<organism evidence="3 4">
    <name type="scientific">Meyerozyma guilliermondii (strain ATCC 6260 / CBS 566 / DSM 6381 / JCM 1539 / NBRC 10279 / NRRL Y-324)</name>
    <name type="common">Yeast</name>
    <name type="synonym">Candida guilliermondii</name>
    <dbReference type="NCBI Taxonomy" id="294746"/>
    <lineage>
        <taxon>Eukaryota</taxon>
        <taxon>Fungi</taxon>
        <taxon>Dikarya</taxon>
        <taxon>Ascomycota</taxon>
        <taxon>Saccharomycotina</taxon>
        <taxon>Pichiomycetes</taxon>
        <taxon>Debaryomycetaceae</taxon>
        <taxon>Meyerozyma</taxon>
    </lineage>
</organism>
<feature type="compositionally biased region" description="Basic and acidic residues" evidence="1">
    <location>
        <begin position="904"/>
        <end position="922"/>
    </location>
</feature>
<feature type="compositionally biased region" description="Polar residues" evidence="1">
    <location>
        <begin position="133"/>
        <end position="161"/>
    </location>
</feature>
<dbReference type="GO" id="GO:0005737">
    <property type="term" value="C:cytoplasm"/>
    <property type="evidence" value="ECO:0007669"/>
    <property type="project" value="TreeGrafter"/>
</dbReference>
<proteinExistence type="predicted"/>
<feature type="compositionally biased region" description="Low complexity" evidence="1">
    <location>
        <begin position="123"/>
        <end position="132"/>
    </location>
</feature>
<dbReference type="FunCoup" id="A5DDS2">
    <property type="interactions" value="181"/>
</dbReference>
<accession>A5DDS2</accession>
<evidence type="ECO:0000259" key="2">
    <source>
        <dbReference type="SMART" id="SM01327"/>
    </source>
</evidence>
<feature type="compositionally biased region" description="Low complexity" evidence="1">
    <location>
        <begin position="482"/>
        <end position="497"/>
    </location>
</feature>
<dbReference type="Proteomes" id="UP000001997">
    <property type="component" value="Unassembled WGS sequence"/>
</dbReference>
<feature type="compositionally biased region" description="Polar residues" evidence="1">
    <location>
        <begin position="619"/>
        <end position="628"/>
    </location>
</feature>
<dbReference type="Pfam" id="PF08632">
    <property type="entry name" value="Zds_C"/>
    <property type="match status" value="1"/>
</dbReference>
<dbReference type="InParanoid" id="A5DDS2"/>
<feature type="compositionally biased region" description="Low complexity" evidence="1">
    <location>
        <begin position="340"/>
        <end position="352"/>
    </location>
</feature>
<dbReference type="InterPro" id="IPR040206">
    <property type="entry name" value="Zds1/2"/>
</dbReference>
<dbReference type="SMART" id="SM01327">
    <property type="entry name" value="Zds_C"/>
    <property type="match status" value="1"/>
</dbReference>
<feature type="compositionally biased region" description="Basic and acidic residues" evidence="1">
    <location>
        <begin position="226"/>
        <end position="255"/>
    </location>
</feature>
<dbReference type="AlphaFoldDB" id="A5DDS2"/>
<dbReference type="KEGG" id="pgu:PGUG_01423"/>
<feature type="compositionally biased region" description="Polar residues" evidence="1">
    <location>
        <begin position="367"/>
        <end position="388"/>
    </location>
</feature>
<protein>
    <recommendedName>
        <fullName evidence="2">Protein Zds1 C-terminal domain-containing protein</fullName>
    </recommendedName>
</protein>
<feature type="region of interest" description="Disordered" evidence="1">
    <location>
        <begin position="28"/>
        <end position="79"/>
    </location>
</feature>
<evidence type="ECO:0000313" key="4">
    <source>
        <dbReference type="Proteomes" id="UP000001997"/>
    </source>
</evidence>
<dbReference type="GO" id="GO:0030010">
    <property type="term" value="P:establishment of cell polarity"/>
    <property type="evidence" value="ECO:0007669"/>
    <property type="project" value="TreeGrafter"/>
</dbReference>
<dbReference type="STRING" id="294746.A5DDS2"/>
<feature type="compositionally biased region" description="Basic and acidic residues" evidence="1">
    <location>
        <begin position="650"/>
        <end position="679"/>
    </location>
</feature>
<feature type="compositionally biased region" description="Basic residues" evidence="1">
    <location>
        <begin position="799"/>
        <end position="810"/>
    </location>
</feature>
<dbReference type="HOGENOM" id="CLU_269373_0_0_1"/>
<feature type="region of interest" description="Disordered" evidence="1">
    <location>
        <begin position="219"/>
        <end position="456"/>
    </location>
</feature>
<feature type="compositionally biased region" description="Low complexity" evidence="1">
    <location>
        <begin position="814"/>
        <end position="823"/>
    </location>
</feature>
<dbReference type="VEuPathDB" id="FungiDB:PGUG_01423"/>
<feature type="compositionally biased region" description="Basic and acidic residues" evidence="1">
    <location>
        <begin position="736"/>
        <end position="754"/>
    </location>
</feature>
<gene>
    <name evidence="3" type="ORF">PGUG_01423</name>
</gene>
<dbReference type="OrthoDB" id="5589766at2759"/>
<dbReference type="PANTHER" id="PTHR28089:SF1">
    <property type="entry name" value="PROTEIN ZDS1-RELATED"/>
    <property type="match status" value="1"/>
</dbReference>
<feature type="compositionally biased region" description="Polar residues" evidence="1">
    <location>
        <begin position="171"/>
        <end position="183"/>
    </location>
</feature>
<dbReference type="OMA" id="MAGMDKN"/>
<keyword evidence="4" id="KW-1185">Reference proteome</keyword>
<dbReference type="eggNOG" id="ENOG502S5WJ">
    <property type="taxonomic scope" value="Eukaryota"/>
</dbReference>
<dbReference type="InterPro" id="IPR013941">
    <property type="entry name" value="ZDS1_C"/>
</dbReference>
<feature type="compositionally biased region" description="Polar residues" evidence="1">
    <location>
        <begin position="834"/>
        <end position="850"/>
    </location>
</feature>
<dbReference type="EMBL" id="CH408156">
    <property type="protein sequence ID" value="EDK37325.2"/>
    <property type="molecule type" value="Genomic_DNA"/>
</dbReference>
<name>A5DDS2_PICGU</name>
<evidence type="ECO:0000313" key="3">
    <source>
        <dbReference type="EMBL" id="EDK37325.2"/>
    </source>
</evidence>
<feature type="compositionally biased region" description="Polar residues" evidence="1">
    <location>
        <begin position="311"/>
        <end position="320"/>
    </location>
</feature>
<feature type="compositionally biased region" description="Basic and acidic residues" evidence="1">
    <location>
        <begin position="514"/>
        <end position="525"/>
    </location>
</feature>
<feature type="compositionally biased region" description="Polar residues" evidence="1">
    <location>
        <begin position="257"/>
        <end position="268"/>
    </location>
</feature>
<sequence length="1042" mass="116825">MSSSHYESAAKDLEQEKKMVAALKRLSIGNRMNYDPDLPPEESDFLPSSEWEKSPSPPKTSPQKSLNENAEINEVPDNVDTHELLWVPAKMHPEVDPESFKLHVKNAVEEIMERKLTRKLSRRSSLSGSPSTEISKTSAPSTPESSQNQDTSPSRSATHTGLPSDPRKRFSNPSLHQLSSELENLSRRAGMDANDAVTLARTLSSSSLGYTNSERLAIDELTSPPRSREPSYREPGAEHAEEFPLKRSRRLDYRKNTVASGTSLQNNKAGKLAELRSNLNSASQTTVPSLHSDFNVPKVRSKHRRPRNNRDSQTLFSYRNPNEKTENPPLEAHSSQRVTSDSPYSTASSSSSIERHFTPTYHPQYRRSISGSSTLPYSQVPSPQLQQTSKHKSHRRGSNNEYRPRQAPPPQPRGQPGNRRVPTPPQSYPPGSYQGKPTPQVTVVDTGSPVKSGLNKNLDLLRSEINEFKESLSTRTIPGTTESSDSSDNNESDFSFEASYQDVSYEDSLGIESEVLRELQAERETPQPPSNQPFTKLSSTKQPSSKQPSTNPPTNQPFTKQPSTNPPSFHVQVPASAVTSGRKETGNESKNLNLNRHDAITPSRSKNGQWDKTRADTFNVITSGTTETNHLDEDHGEQAILKRAQSPVMKHSEHPQDVHSSPEKENFRTQPHPESKEPQANDPVEELVKISEAAPKKRTLKKKKSWPWMRDRSASLDENTSPTPNPPSRSVSTPEITDKAKRNEVKKSDSKELKTQTNDNRNMISKLFRKKKTVKQSYTTNGVTVDYESDSDSDDKKSLSKKKKSAKKKLYTNLLQSTSSTLLSEDEQSHGVLQKQTSRGSQRSDNSENIATIHEVQPETPKHKHKKAEVKESKSKESDENQAKFDNLDEEPLQSSTPTKKSKDKKDTKSLKDAKDSDREVPSRSQTTLDVQEKIKKSIKRTSKANQPIEFTDSAFGFPLPPPSQSTLVMLDYRFPVHVERAIYRLSHLKLANPKRSLAEQVLLSNFMYAYLNLVDHTLHLEMAEESQGEIDLELGKEPEKA</sequence>
<dbReference type="PANTHER" id="PTHR28089">
    <property type="entry name" value="PROTEIN ZDS1-RELATED"/>
    <property type="match status" value="1"/>
</dbReference>
<feature type="compositionally biased region" description="Polar residues" evidence="1">
    <location>
        <begin position="556"/>
        <end position="567"/>
    </location>
</feature>
<dbReference type="RefSeq" id="XP_001485752.2">
    <property type="nucleotide sequence ID" value="XM_001485702.1"/>
</dbReference>
<feature type="compositionally biased region" description="Polar residues" evidence="1">
    <location>
        <begin position="435"/>
        <end position="445"/>
    </location>
</feature>
<feature type="compositionally biased region" description="Basic residues" evidence="1">
    <location>
        <begin position="696"/>
        <end position="705"/>
    </location>
</feature>